<dbReference type="PANTHER" id="PTHR23502:SF51">
    <property type="entry name" value="QUINIDINE RESISTANCE PROTEIN 1-RELATED"/>
    <property type="match status" value="1"/>
</dbReference>
<dbReference type="Pfam" id="PF07690">
    <property type="entry name" value="MFS_1"/>
    <property type="match status" value="1"/>
</dbReference>
<dbReference type="GO" id="GO:0022857">
    <property type="term" value="F:transmembrane transporter activity"/>
    <property type="evidence" value="ECO:0007669"/>
    <property type="project" value="InterPro"/>
</dbReference>
<evidence type="ECO:0000256" key="2">
    <source>
        <dbReference type="ARBA" id="ARBA00022448"/>
    </source>
</evidence>
<dbReference type="InterPro" id="IPR036259">
    <property type="entry name" value="MFS_trans_sf"/>
</dbReference>
<proteinExistence type="predicted"/>
<accession>A0AAD5VHT0</accession>
<evidence type="ECO:0000256" key="6">
    <source>
        <dbReference type="SAM" id="Phobius"/>
    </source>
</evidence>
<evidence type="ECO:0000313" key="7">
    <source>
        <dbReference type="EMBL" id="KAJ3552406.1"/>
    </source>
</evidence>
<dbReference type="SUPFAM" id="SSF103473">
    <property type="entry name" value="MFS general substrate transporter"/>
    <property type="match status" value="1"/>
</dbReference>
<protein>
    <recommendedName>
        <fullName evidence="9">Major facilitator superfamily (MFS) profile domain-containing protein</fullName>
    </recommendedName>
</protein>
<feature type="transmembrane region" description="Helical" evidence="6">
    <location>
        <begin position="122"/>
        <end position="145"/>
    </location>
</feature>
<dbReference type="Gene3D" id="1.20.1250.20">
    <property type="entry name" value="MFS general substrate transporter like domains"/>
    <property type="match status" value="1"/>
</dbReference>
<comment type="caution">
    <text evidence="7">The sequence shown here is derived from an EMBL/GenBank/DDBJ whole genome shotgun (WGS) entry which is preliminary data.</text>
</comment>
<dbReference type="Proteomes" id="UP001213000">
    <property type="component" value="Unassembled WGS sequence"/>
</dbReference>
<keyword evidence="4 6" id="KW-1133">Transmembrane helix</keyword>
<sequence>MVLRCVQAAGSASTLAIGAGVISDISTPAERGGFYGVFALGPMAGPALGPVIGGALTQGLGWRLLPETLPSRQNPRSHLKILYKPVVPIIGRQRPALQSSKTLPSPSRKFQNPLLLFTRYNILLLLVTNATSFAVFFGVVTSLSTLFEQAYPFLDELQIGLCFLSIGGSMAIGTGIIGKILDWRYRVEKNRLQHRLVDSGELEKRLEGESVKEVDKLREFPLEKARLGFLPALIFVMAGCSAGYGWSLHFKANLAVPLILQAFIGVICMAVMNATTTLMIDLAPGQGSAAQACSNLVRCGLSAVIISIIQPIINGIGVGWTTQIRPPMEVPRDRVKVHREVQFTLNVMACSQDLERFDMT</sequence>
<gene>
    <name evidence="7" type="ORF">NP233_g12892</name>
</gene>
<name>A0AAD5VHT0_9AGAR</name>
<keyword evidence="2" id="KW-0813">Transport</keyword>
<reference evidence="7" key="1">
    <citation type="submission" date="2022-07" db="EMBL/GenBank/DDBJ databases">
        <title>Genome Sequence of Leucocoprinus birnbaumii.</title>
        <authorList>
            <person name="Buettner E."/>
        </authorList>
    </citation>
    <scope>NUCLEOTIDE SEQUENCE</scope>
    <source>
        <strain evidence="7">VT141</strain>
    </source>
</reference>
<dbReference type="EMBL" id="JANIEX010002057">
    <property type="protein sequence ID" value="KAJ3552406.1"/>
    <property type="molecule type" value="Genomic_DNA"/>
</dbReference>
<feature type="transmembrane region" description="Helical" evidence="6">
    <location>
        <begin position="157"/>
        <end position="181"/>
    </location>
</feature>
<comment type="subcellular location">
    <subcellularLocation>
        <location evidence="1">Membrane</location>
        <topology evidence="1">Multi-pass membrane protein</topology>
    </subcellularLocation>
</comment>
<keyword evidence="3 6" id="KW-0812">Transmembrane</keyword>
<feature type="transmembrane region" description="Helical" evidence="6">
    <location>
        <begin position="252"/>
        <end position="272"/>
    </location>
</feature>
<keyword evidence="5 6" id="KW-0472">Membrane</keyword>
<evidence type="ECO:0000256" key="4">
    <source>
        <dbReference type="ARBA" id="ARBA00022989"/>
    </source>
</evidence>
<dbReference type="InterPro" id="IPR011701">
    <property type="entry name" value="MFS"/>
</dbReference>
<evidence type="ECO:0000256" key="5">
    <source>
        <dbReference type="ARBA" id="ARBA00023136"/>
    </source>
</evidence>
<evidence type="ECO:0000313" key="8">
    <source>
        <dbReference type="Proteomes" id="UP001213000"/>
    </source>
</evidence>
<dbReference type="PANTHER" id="PTHR23502">
    <property type="entry name" value="MAJOR FACILITATOR SUPERFAMILY"/>
    <property type="match status" value="1"/>
</dbReference>
<dbReference type="GO" id="GO:0005886">
    <property type="term" value="C:plasma membrane"/>
    <property type="evidence" value="ECO:0007669"/>
    <property type="project" value="TreeGrafter"/>
</dbReference>
<evidence type="ECO:0008006" key="9">
    <source>
        <dbReference type="Google" id="ProtNLM"/>
    </source>
</evidence>
<dbReference type="AlphaFoldDB" id="A0AAD5VHT0"/>
<evidence type="ECO:0000256" key="1">
    <source>
        <dbReference type="ARBA" id="ARBA00004141"/>
    </source>
</evidence>
<evidence type="ECO:0000256" key="3">
    <source>
        <dbReference type="ARBA" id="ARBA00022692"/>
    </source>
</evidence>
<organism evidence="7 8">
    <name type="scientific">Leucocoprinus birnbaumii</name>
    <dbReference type="NCBI Taxonomy" id="56174"/>
    <lineage>
        <taxon>Eukaryota</taxon>
        <taxon>Fungi</taxon>
        <taxon>Dikarya</taxon>
        <taxon>Basidiomycota</taxon>
        <taxon>Agaricomycotina</taxon>
        <taxon>Agaricomycetes</taxon>
        <taxon>Agaricomycetidae</taxon>
        <taxon>Agaricales</taxon>
        <taxon>Agaricineae</taxon>
        <taxon>Agaricaceae</taxon>
        <taxon>Leucocoprinus</taxon>
    </lineage>
</organism>
<keyword evidence="8" id="KW-1185">Reference proteome</keyword>
<feature type="transmembrane region" description="Helical" evidence="6">
    <location>
        <begin position="227"/>
        <end position="246"/>
    </location>
</feature>